<evidence type="ECO:0000313" key="2">
    <source>
        <dbReference type="Proteomes" id="UP001230504"/>
    </source>
</evidence>
<dbReference type="GeneID" id="85447720"/>
<accession>A0AAD8Q3U9</accession>
<dbReference type="EMBL" id="JAHLJV010000016">
    <property type="protein sequence ID" value="KAK1595335.1"/>
    <property type="molecule type" value="Genomic_DNA"/>
</dbReference>
<reference evidence="1" key="1">
    <citation type="submission" date="2021-06" db="EMBL/GenBank/DDBJ databases">
        <title>Comparative genomics, transcriptomics and evolutionary studies reveal genomic signatures of adaptation to plant cell wall in hemibiotrophic fungi.</title>
        <authorList>
            <consortium name="DOE Joint Genome Institute"/>
            <person name="Baroncelli R."/>
            <person name="Diaz J.F."/>
            <person name="Benocci T."/>
            <person name="Peng M."/>
            <person name="Battaglia E."/>
            <person name="Haridas S."/>
            <person name="Andreopoulos W."/>
            <person name="Labutti K."/>
            <person name="Pangilinan J."/>
            <person name="Floch G.L."/>
            <person name="Makela M.R."/>
            <person name="Henrissat B."/>
            <person name="Grigoriev I.V."/>
            <person name="Crouch J.A."/>
            <person name="De Vries R.P."/>
            <person name="Sukno S.A."/>
            <person name="Thon M.R."/>
        </authorList>
    </citation>
    <scope>NUCLEOTIDE SEQUENCE</scope>
    <source>
        <strain evidence="1">CBS 125086</strain>
    </source>
</reference>
<comment type="caution">
    <text evidence="1">The sequence shown here is derived from an EMBL/GenBank/DDBJ whole genome shotgun (WGS) entry which is preliminary data.</text>
</comment>
<name>A0AAD8Q3U9_9PEZI</name>
<gene>
    <name evidence="1" type="ORF">LY79DRAFT_668120</name>
</gene>
<dbReference type="RefSeq" id="XP_060416382.1">
    <property type="nucleotide sequence ID" value="XM_060563480.1"/>
</dbReference>
<evidence type="ECO:0000313" key="1">
    <source>
        <dbReference type="EMBL" id="KAK1595335.1"/>
    </source>
</evidence>
<dbReference type="Proteomes" id="UP001230504">
    <property type="component" value="Unassembled WGS sequence"/>
</dbReference>
<dbReference type="AlphaFoldDB" id="A0AAD8Q3U9"/>
<keyword evidence="2" id="KW-1185">Reference proteome</keyword>
<protein>
    <submittedName>
        <fullName evidence="1">Uncharacterized protein</fullName>
    </submittedName>
</protein>
<proteinExistence type="predicted"/>
<sequence>MAEPNRFRLDFGSHRALPAHEGCVSSTQYQNPDCGAGPEQVYSPLVRETPGDIPVNWTQMPFFDEAFWAQQGDSLNDIVDEYKDEYQEHKEGGDTTTPRRGLCELPNKTAEEHAMASCAVMAKGLVNWIKKNMANDRIRQKLSLKALPDLLNTKQPVTKMIRTINANNSIVYYVKNETLYEQMFDKTKENGT</sequence>
<organism evidence="1 2">
    <name type="scientific">Colletotrichum navitas</name>
    <dbReference type="NCBI Taxonomy" id="681940"/>
    <lineage>
        <taxon>Eukaryota</taxon>
        <taxon>Fungi</taxon>
        <taxon>Dikarya</taxon>
        <taxon>Ascomycota</taxon>
        <taxon>Pezizomycotina</taxon>
        <taxon>Sordariomycetes</taxon>
        <taxon>Hypocreomycetidae</taxon>
        <taxon>Glomerellales</taxon>
        <taxon>Glomerellaceae</taxon>
        <taxon>Colletotrichum</taxon>
        <taxon>Colletotrichum graminicola species complex</taxon>
    </lineage>
</organism>